<evidence type="ECO:0000313" key="4">
    <source>
        <dbReference type="EMBL" id="TQS84486.1"/>
    </source>
</evidence>
<dbReference type="Gene3D" id="3.40.50.150">
    <property type="entry name" value="Vaccinia Virus protein VP39"/>
    <property type="match status" value="1"/>
</dbReference>
<keyword evidence="2" id="KW-0808">Transferase</keyword>
<dbReference type="GO" id="GO:0032259">
    <property type="term" value="P:methylation"/>
    <property type="evidence" value="ECO:0007669"/>
    <property type="project" value="UniProtKB-KW"/>
</dbReference>
<evidence type="ECO:0000313" key="5">
    <source>
        <dbReference type="Proteomes" id="UP000752814"/>
    </source>
</evidence>
<dbReference type="InterPro" id="IPR013216">
    <property type="entry name" value="Methyltransf_11"/>
</dbReference>
<keyword evidence="1" id="KW-0489">Methyltransferase</keyword>
<dbReference type="CDD" id="cd02440">
    <property type="entry name" value="AdoMet_MTases"/>
    <property type="match status" value="1"/>
</dbReference>
<protein>
    <recommendedName>
        <fullName evidence="3">Methyltransferase type 11 domain-containing protein</fullName>
    </recommendedName>
</protein>
<dbReference type="SUPFAM" id="SSF53335">
    <property type="entry name" value="S-adenosyl-L-methionine-dependent methyltransferases"/>
    <property type="match status" value="1"/>
</dbReference>
<dbReference type="Pfam" id="PF08241">
    <property type="entry name" value="Methyltransf_11"/>
    <property type="match status" value="1"/>
</dbReference>
<dbReference type="AlphaFoldDB" id="A0A8J8PEU1"/>
<dbReference type="InterPro" id="IPR026113">
    <property type="entry name" value="METTL2/6/8-like"/>
</dbReference>
<sequence>MTLDAWEAEYAKSDPVWKGPPLYENPFPPGLNILELGCGNGKNLPVLLKDASSVTAVDFSHNALQLCREQFTGDNISFIEADVCDLPFEDESFDAVCAIHILEHLSEKNRIQAQNEIYRVLKSEGLLAVRVFSIDDMRFGKGTEIEKNTFARGNGIYYHYFTNTELETLFSGFKLVNVTEIKSEKKYGVRSEISTLFKK</sequence>
<dbReference type="PANTHER" id="PTHR22809:SF14">
    <property type="entry name" value="TRNA N(3)-METHYLCYTIDINE METHYLTRANSFERASE"/>
    <property type="match status" value="1"/>
</dbReference>
<feature type="domain" description="Methyltransferase type 11" evidence="3">
    <location>
        <begin position="34"/>
        <end position="128"/>
    </location>
</feature>
<evidence type="ECO:0000259" key="3">
    <source>
        <dbReference type="Pfam" id="PF08241"/>
    </source>
</evidence>
<dbReference type="PANTHER" id="PTHR22809">
    <property type="entry name" value="METHYLTRANSFERASE-RELATED"/>
    <property type="match status" value="1"/>
</dbReference>
<gene>
    <name evidence="4" type="ORF">A3207_00100</name>
</gene>
<name>A0A8J8PEU1_9ARCH</name>
<reference evidence="4" key="1">
    <citation type="submission" date="2016-03" db="EMBL/GenBank/DDBJ databases">
        <authorList>
            <person name="Borrel G."/>
            <person name="Mccann A."/>
            <person name="O'Toole P.W."/>
        </authorList>
    </citation>
    <scope>NUCLEOTIDE SEQUENCE</scope>
    <source>
        <strain evidence="4">183</strain>
    </source>
</reference>
<dbReference type="RefSeq" id="WP_400256737.1">
    <property type="nucleotide sequence ID" value="NZ_CAYAYE010000041.1"/>
</dbReference>
<accession>A0A8J8PEU1</accession>
<evidence type="ECO:0000256" key="2">
    <source>
        <dbReference type="ARBA" id="ARBA00022679"/>
    </source>
</evidence>
<dbReference type="GO" id="GO:0008757">
    <property type="term" value="F:S-adenosylmethionine-dependent methyltransferase activity"/>
    <property type="evidence" value="ECO:0007669"/>
    <property type="project" value="InterPro"/>
</dbReference>
<dbReference type="EMBL" id="LVVT01000001">
    <property type="protein sequence ID" value="TQS84486.1"/>
    <property type="molecule type" value="Genomic_DNA"/>
</dbReference>
<dbReference type="InterPro" id="IPR029063">
    <property type="entry name" value="SAM-dependent_MTases_sf"/>
</dbReference>
<dbReference type="GO" id="GO:0140640">
    <property type="term" value="F:catalytic activity, acting on a nucleic acid"/>
    <property type="evidence" value="ECO:0007669"/>
    <property type="project" value="UniProtKB-ARBA"/>
</dbReference>
<proteinExistence type="predicted"/>
<organism evidence="4 5">
    <name type="scientific">Candidatus Methanomassiliicoccus intestinalis</name>
    <dbReference type="NCBI Taxonomy" id="1406512"/>
    <lineage>
        <taxon>Archaea</taxon>
        <taxon>Methanobacteriati</taxon>
        <taxon>Thermoplasmatota</taxon>
        <taxon>Thermoplasmata</taxon>
        <taxon>Methanomassiliicoccales</taxon>
        <taxon>Methanomassiliicoccaceae</taxon>
        <taxon>Methanomassiliicoccus</taxon>
    </lineage>
</organism>
<evidence type="ECO:0000256" key="1">
    <source>
        <dbReference type="ARBA" id="ARBA00022603"/>
    </source>
</evidence>
<dbReference type="Proteomes" id="UP000752814">
    <property type="component" value="Unassembled WGS sequence"/>
</dbReference>
<comment type="caution">
    <text evidence="4">The sequence shown here is derived from an EMBL/GenBank/DDBJ whole genome shotgun (WGS) entry which is preliminary data.</text>
</comment>